<evidence type="ECO:0000313" key="3">
    <source>
        <dbReference type="Proteomes" id="UP000422232"/>
    </source>
</evidence>
<accession>A0A9Q6LUY2</accession>
<feature type="region of interest" description="Disordered" evidence="1">
    <location>
        <begin position="313"/>
        <end position="339"/>
    </location>
</feature>
<evidence type="ECO:0000256" key="1">
    <source>
        <dbReference type="SAM" id="MobiDB-lite"/>
    </source>
</evidence>
<keyword evidence="3" id="KW-1185">Reference proteome</keyword>
<dbReference type="EMBL" id="CP038908">
    <property type="protein sequence ID" value="QGO07441.1"/>
    <property type="molecule type" value="Genomic_DNA"/>
</dbReference>
<organism evidence="2 3">
    <name type="scientific">Piscirickettsia salmonis</name>
    <dbReference type="NCBI Taxonomy" id="1238"/>
    <lineage>
        <taxon>Bacteria</taxon>
        <taxon>Pseudomonadati</taxon>
        <taxon>Pseudomonadota</taxon>
        <taxon>Gammaproteobacteria</taxon>
        <taxon>Thiotrichales</taxon>
        <taxon>Piscirickettsiaceae</taxon>
        <taxon>Piscirickettsia</taxon>
    </lineage>
</organism>
<feature type="region of interest" description="Disordered" evidence="1">
    <location>
        <begin position="359"/>
        <end position="426"/>
    </location>
</feature>
<feature type="compositionally biased region" description="Low complexity" evidence="1">
    <location>
        <begin position="409"/>
        <end position="420"/>
    </location>
</feature>
<feature type="region of interest" description="Disordered" evidence="1">
    <location>
        <begin position="202"/>
        <end position="230"/>
    </location>
</feature>
<dbReference type="Proteomes" id="UP000422232">
    <property type="component" value="Chromosome"/>
</dbReference>
<feature type="compositionally biased region" description="Low complexity" evidence="1">
    <location>
        <begin position="202"/>
        <end position="218"/>
    </location>
</feature>
<reference evidence="2 3" key="1">
    <citation type="submission" date="2019-04" db="EMBL/GenBank/DDBJ databases">
        <title>Complete genome sequencing of Piscirickettsia salmonis strain Psal-009.</title>
        <authorList>
            <person name="Schober I."/>
            <person name="Bunk B."/>
            <person name="Sproer C."/>
            <person name="Carril G.P."/>
            <person name="Riedel T."/>
            <person name="Flores-Herrera P.A."/>
            <person name="Nourdin-Galindo G."/>
            <person name="Marshall S.H."/>
            <person name="Overmann J."/>
        </authorList>
    </citation>
    <scope>NUCLEOTIDE SEQUENCE [LARGE SCALE GENOMIC DNA]</scope>
    <source>
        <strain evidence="2 3">Psal-009</strain>
    </source>
</reference>
<gene>
    <name evidence="2" type="ORF">Psal009_03393</name>
</gene>
<feature type="compositionally biased region" description="Polar residues" evidence="1">
    <location>
        <begin position="220"/>
        <end position="230"/>
    </location>
</feature>
<feature type="compositionally biased region" description="Basic and acidic residues" evidence="1">
    <location>
        <begin position="395"/>
        <end position="407"/>
    </location>
</feature>
<proteinExistence type="predicted"/>
<protein>
    <submittedName>
        <fullName evidence="2">Uncharacterized protein</fullName>
    </submittedName>
</protein>
<sequence length="426" mass="46812">MPGKITVRMRMRDNQLQLDFGQGNEHIAEQFMHSFHNGQVPREYRKGPDFQYNQDGEVPKRSETRPYILRFPTYQAPGGQYLGINFGGTRARNSFLAALRKLDNRQDDEYFPWIDTLANGSTLHIERSHPQLSTPEFHNESGGIEIAQFYPSQVHKRIGRPVSPEPSADVDLSQAFTTLLFQALAQGHDDAAVPNLAISQQPAPTAQHQPTYQQQPAYSPTANASASPQVNNPQLQHLNALLQRIETAAQALELHGGGTTITDQHGEKITLSSSLAKVYGKARSMRDHILINPDHMYLGDEIRQRLIQPMQKLNKKTQTWETKEAGGKGPRGGERDSTTTDLYNDVIATLEKRFNLTPPLASAPSYPQAEAPLAFSPPQPGAPTPSGVAATATLLHDHEQMEGHMEGHTPQAPGATSSAPSAPPGP</sequence>
<dbReference type="AlphaFoldDB" id="A0A9Q6LUY2"/>
<feature type="compositionally biased region" description="Basic and acidic residues" evidence="1">
    <location>
        <begin position="321"/>
        <end position="338"/>
    </location>
</feature>
<name>A0A9Q6LUY2_PISSA</name>
<evidence type="ECO:0000313" key="2">
    <source>
        <dbReference type="EMBL" id="QGO07441.1"/>
    </source>
</evidence>
<dbReference type="RefSeq" id="WP_054300157.1">
    <property type="nucleotide sequence ID" value="NZ_CP012413.1"/>
</dbReference>